<dbReference type="Pfam" id="PF00696">
    <property type="entry name" value="AA_kinase"/>
    <property type="match status" value="1"/>
</dbReference>
<keyword evidence="1" id="KW-0055">Arginine biosynthesis</keyword>
<sequence length="197" mass="21073">MVEALPYVRRFRGSTFVVKYGGSFMDAPDPETRSRVARDIVFLNSVGIRVVVVHGGGKAITRTMKERGIESAFIDGLRVTDSRAIEIVDEVLNVNVNGEVAAFVEENDCEAERLPGKEVLQCVKLDSDPDLGFVGEITGVLVDSIDEALDNGKVPIISSTAADSSGVCHNVIADIAAAKIAIGLQARRLVYLSDVPG</sequence>
<name>A0A382HTQ1_9ZZZZ</name>
<keyword evidence="6" id="KW-0067">ATP-binding</keyword>
<dbReference type="NCBIfam" id="TIGR00761">
    <property type="entry name" value="argB"/>
    <property type="match status" value="1"/>
</dbReference>
<dbReference type="InterPro" id="IPR001057">
    <property type="entry name" value="Glu/AcGlu_kinase"/>
</dbReference>
<evidence type="ECO:0000256" key="4">
    <source>
        <dbReference type="ARBA" id="ARBA00022741"/>
    </source>
</evidence>
<keyword evidence="5" id="KW-0418">Kinase</keyword>
<evidence type="ECO:0000259" key="8">
    <source>
        <dbReference type="Pfam" id="PF00696"/>
    </source>
</evidence>
<proteinExistence type="predicted"/>
<keyword evidence="3" id="KW-0808">Transferase</keyword>
<protein>
    <recommendedName>
        <fullName evidence="8">Aspartate/glutamate/uridylate kinase domain-containing protein</fullName>
    </recommendedName>
</protein>
<keyword evidence="2" id="KW-0028">Amino-acid biosynthesis</keyword>
<evidence type="ECO:0000313" key="9">
    <source>
        <dbReference type="EMBL" id="SVB90559.1"/>
    </source>
</evidence>
<dbReference type="GO" id="GO:0005737">
    <property type="term" value="C:cytoplasm"/>
    <property type="evidence" value="ECO:0007669"/>
    <property type="project" value="InterPro"/>
</dbReference>
<dbReference type="PRINTS" id="PR00474">
    <property type="entry name" value="GLU5KINASE"/>
</dbReference>
<keyword evidence="4" id="KW-0547">Nucleotide-binding</keyword>
<feature type="non-terminal residue" evidence="9">
    <location>
        <position position="197"/>
    </location>
</feature>
<dbReference type="AlphaFoldDB" id="A0A382HTQ1"/>
<dbReference type="InterPro" id="IPR001048">
    <property type="entry name" value="Asp/Glu/Uridylate_kinase"/>
</dbReference>
<dbReference type="InterPro" id="IPR036393">
    <property type="entry name" value="AceGlu_kinase-like_sf"/>
</dbReference>
<dbReference type="GO" id="GO:0005524">
    <property type="term" value="F:ATP binding"/>
    <property type="evidence" value="ECO:0007669"/>
    <property type="project" value="UniProtKB-KW"/>
</dbReference>
<evidence type="ECO:0000256" key="7">
    <source>
        <dbReference type="ARBA" id="ARBA00029440"/>
    </source>
</evidence>
<dbReference type="InterPro" id="IPR004662">
    <property type="entry name" value="AcgluKinase_fam"/>
</dbReference>
<dbReference type="GO" id="GO:0003991">
    <property type="term" value="F:acetylglutamate kinase activity"/>
    <property type="evidence" value="ECO:0007669"/>
    <property type="project" value="TreeGrafter"/>
</dbReference>
<evidence type="ECO:0000256" key="1">
    <source>
        <dbReference type="ARBA" id="ARBA00022571"/>
    </source>
</evidence>
<evidence type="ECO:0000256" key="6">
    <source>
        <dbReference type="ARBA" id="ARBA00022840"/>
    </source>
</evidence>
<dbReference type="Gene3D" id="3.40.1160.10">
    <property type="entry name" value="Acetylglutamate kinase-like"/>
    <property type="match status" value="1"/>
</dbReference>
<dbReference type="GO" id="GO:0006526">
    <property type="term" value="P:L-arginine biosynthetic process"/>
    <property type="evidence" value="ECO:0007669"/>
    <property type="project" value="UniProtKB-KW"/>
</dbReference>
<dbReference type="EMBL" id="UINC01063190">
    <property type="protein sequence ID" value="SVB90559.1"/>
    <property type="molecule type" value="Genomic_DNA"/>
</dbReference>
<gene>
    <name evidence="9" type="ORF">METZ01_LOCUS243413</name>
</gene>
<comment type="pathway">
    <text evidence="7">Amino-acid biosynthesis.</text>
</comment>
<organism evidence="9">
    <name type="scientific">marine metagenome</name>
    <dbReference type="NCBI Taxonomy" id="408172"/>
    <lineage>
        <taxon>unclassified sequences</taxon>
        <taxon>metagenomes</taxon>
        <taxon>ecological metagenomes</taxon>
    </lineage>
</organism>
<reference evidence="9" key="1">
    <citation type="submission" date="2018-05" db="EMBL/GenBank/DDBJ databases">
        <authorList>
            <person name="Lanie J.A."/>
            <person name="Ng W.-L."/>
            <person name="Kazmierczak K.M."/>
            <person name="Andrzejewski T.M."/>
            <person name="Davidsen T.M."/>
            <person name="Wayne K.J."/>
            <person name="Tettelin H."/>
            <person name="Glass J.I."/>
            <person name="Rusch D."/>
            <person name="Podicherti R."/>
            <person name="Tsui H.-C.T."/>
            <person name="Winkler M.E."/>
        </authorList>
    </citation>
    <scope>NUCLEOTIDE SEQUENCE</scope>
</reference>
<evidence type="ECO:0000256" key="5">
    <source>
        <dbReference type="ARBA" id="ARBA00022777"/>
    </source>
</evidence>
<dbReference type="PANTHER" id="PTHR23342">
    <property type="entry name" value="N-ACETYLGLUTAMATE SYNTHASE"/>
    <property type="match status" value="1"/>
</dbReference>
<evidence type="ECO:0000256" key="2">
    <source>
        <dbReference type="ARBA" id="ARBA00022605"/>
    </source>
</evidence>
<feature type="domain" description="Aspartate/glutamate/uridylate kinase" evidence="8">
    <location>
        <begin position="15"/>
        <end position="197"/>
    </location>
</feature>
<accession>A0A382HTQ1</accession>
<dbReference type="PANTHER" id="PTHR23342:SF0">
    <property type="entry name" value="N-ACETYLGLUTAMATE SYNTHASE, MITOCHONDRIAL"/>
    <property type="match status" value="1"/>
</dbReference>
<dbReference type="SUPFAM" id="SSF53633">
    <property type="entry name" value="Carbamate kinase-like"/>
    <property type="match status" value="1"/>
</dbReference>
<evidence type="ECO:0000256" key="3">
    <source>
        <dbReference type="ARBA" id="ARBA00022679"/>
    </source>
</evidence>